<protein>
    <submittedName>
        <fullName evidence="2">Uncharacterized protein</fullName>
    </submittedName>
</protein>
<sequence length="60" mass="6388">MAAARWIAPPEVDPPTPPPPGETDSGKRAPQAVAAYRASVLEPAFLDRRPYGPMRTTGTT</sequence>
<name>A0A9R0NV63_AMYMS</name>
<feature type="compositionally biased region" description="Pro residues" evidence="1">
    <location>
        <begin position="11"/>
        <end position="21"/>
    </location>
</feature>
<organism evidence="2 3">
    <name type="scientific">Amycolatopsis mediterranei (strain S699)</name>
    <name type="common">Nocardia mediterranei</name>
    <dbReference type="NCBI Taxonomy" id="713604"/>
    <lineage>
        <taxon>Bacteria</taxon>
        <taxon>Bacillati</taxon>
        <taxon>Actinomycetota</taxon>
        <taxon>Actinomycetes</taxon>
        <taxon>Pseudonocardiales</taxon>
        <taxon>Pseudonocardiaceae</taxon>
        <taxon>Amycolatopsis</taxon>
    </lineage>
</organism>
<proteinExistence type="predicted"/>
<accession>A0A9R0NV63</accession>
<dbReference type="EMBL" id="CP002896">
    <property type="protein sequence ID" value="AEK41232.1"/>
    <property type="molecule type" value="Genomic_DNA"/>
</dbReference>
<feature type="region of interest" description="Disordered" evidence="1">
    <location>
        <begin position="1"/>
        <end position="30"/>
    </location>
</feature>
<evidence type="ECO:0000313" key="2">
    <source>
        <dbReference type="EMBL" id="AEK41232.1"/>
    </source>
</evidence>
<gene>
    <name evidence="2" type="ordered locus">RAM_13720</name>
</gene>
<dbReference type="AlphaFoldDB" id="A0A9R0NV63"/>
<evidence type="ECO:0000313" key="3">
    <source>
        <dbReference type="Proteomes" id="UP000006138"/>
    </source>
</evidence>
<evidence type="ECO:0000256" key="1">
    <source>
        <dbReference type="SAM" id="MobiDB-lite"/>
    </source>
</evidence>
<keyword evidence="3" id="KW-1185">Reference proteome</keyword>
<dbReference type="KEGG" id="amn:RAM_13720"/>
<dbReference type="RefSeq" id="WP_014466856.1">
    <property type="nucleotide sequence ID" value="NC_017186.1"/>
</dbReference>
<dbReference type="GeneID" id="92870475"/>
<dbReference type="Proteomes" id="UP000006138">
    <property type="component" value="Chromosome"/>
</dbReference>
<reference evidence="2 3" key="1">
    <citation type="journal article" date="2011" name="J. Bacteriol.">
        <title>Whole genome sequence of the rifamycin B-producing strain Amycolatopsis mediterranei S699.</title>
        <authorList>
            <person name="Verma M."/>
            <person name="Kaur J."/>
            <person name="Kumar M."/>
            <person name="Kumari K."/>
            <person name="Saxena A."/>
            <person name="Anand S."/>
            <person name="Nigam A."/>
            <person name="Ravi V."/>
            <person name="Raghuvanshi S."/>
            <person name="Khurana P."/>
            <person name="Tyagi A.K."/>
            <person name="Khurana J.P."/>
            <person name="Lal R."/>
        </authorList>
    </citation>
    <scope>NUCLEOTIDE SEQUENCE [LARGE SCALE GENOMIC DNA]</scope>
    <source>
        <strain evidence="2 3">S699</strain>
    </source>
</reference>